<dbReference type="InterPro" id="IPR001509">
    <property type="entry name" value="Epimerase_deHydtase"/>
</dbReference>
<sequence length="333" mass="35861">MTDVPPRPVVIAGASGFMGAAVVAHWRAQGRPVTTVGRRAGELAWDDADGIRRALDGAALLVNFAGRSVNCRYDAVHRAEILDSRLRTTGALARAIATASAPPPVWINASSATLYGAGHAAPSTEDSPSDGTGFSVGVVRAWEQAFFEPELPGVRRAALRTTIVLGDGGALVPMLNLARWGLGGAQWDMPWPAGRARRAAGTAYRYGGFPFGRQWFSWVHLDDVVGVVDAVEADPRLSGPINLGTPHPVTNAELMRTIRRALGMPFGVPAPRPVLELGAWLIRTETELLLKSRWVHPQRLLDAGYTFRHPELEPAIRAVVDTRRRTRQGSAVV</sequence>
<dbReference type="Gene3D" id="3.40.50.720">
    <property type="entry name" value="NAD(P)-binding Rossmann-like Domain"/>
    <property type="match status" value="1"/>
</dbReference>
<protein>
    <submittedName>
        <fullName evidence="3">DUF1731 domain-containing protein</fullName>
    </submittedName>
</protein>
<evidence type="ECO:0000259" key="1">
    <source>
        <dbReference type="Pfam" id="PF01370"/>
    </source>
</evidence>
<dbReference type="Proteomes" id="UP000322159">
    <property type="component" value="Chromosome"/>
</dbReference>
<evidence type="ECO:0000313" key="3">
    <source>
        <dbReference type="EMBL" id="QEO10090.1"/>
    </source>
</evidence>
<feature type="domain" description="DUF1731" evidence="2">
    <location>
        <begin position="270"/>
        <end position="318"/>
    </location>
</feature>
<dbReference type="PANTHER" id="PTHR11092:SF0">
    <property type="entry name" value="EPIMERASE FAMILY PROTEIN SDR39U1"/>
    <property type="match status" value="1"/>
</dbReference>
<dbReference type="RefSeq" id="WP_149325508.1">
    <property type="nucleotide sequence ID" value="NZ_CP043504.1"/>
</dbReference>
<reference evidence="3 4" key="1">
    <citation type="submission" date="2019-09" db="EMBL/GenBank/DDBJ databases">
        <title>Genome sequencing of strain KACC 19322.</title>
        <authorList>
            <person name="Heo J."/>
            <person name="Kim S.-J."/>
            <person name="Kim J.-S."/>
            <person name="Hong S.-B."/>
            <person name="Kwon S.-W."/>
        </authorList>
    </citation>
    <scope>NUCLEOTIDE SEQUENCE [LARGE SCALE GENOMIC DNA]</scope>
    <source>
        <strain evidence="3 4">KACC 19322</strain>
    </source>
</reference>
<dbReference type="Pfam" id="PF01370">
    <property type="entry name" value="Epimerase"/>
    <property type="match status" value="1"/>
</dbReference>
<dbReference type="OrthoDB" id="9801773at2"/>
<organism evidence="3 4">
    <name type="scientific">Protaetiibacter larvae</name>
    <dbReference type="NCBI Taxonomy" id="2592654"/>
    <lineage>
        <taxon>Bacteria</taxon>
        <taxon>Bacillati</taxon>
        <taxon>Actinomycetota</taxon>
        <taxon>Actinomycetes</taxon>
        <taxon>Micrococcales</taxon>
        <taxon>Microbacteriaceae</taxon>
        <taxon>Protaetiibacter</taxon>
    </lineage>
</organism>
<dbReference type="Pfam" id="PF08338">
    <property type="entry name" value="DUF1731"/>
    <property type="match status" value="1"/>
</dbReference>
<keyword evidence="4" id="KW-1185">Reference proteome</keyword>
<dbReference type="EMBL" id="CP043504">
    <property type="protein sequence ID" value="QEO10090.1"/>
    <property type="molecule type" value="Genomic_DNA"/>
</dbReference>
<dbReference type="AlphaFoldDB" id="A0A5C1Y8V8"/>
<accession>A0A5C1Y8V8</accession>
<gene>
    <name evidence="3" type="ORF">FLP23_08770</name>
</gene>
<dbReference type="InterPro" id="IPR036291">
    <property type="entry name" value="NAD(P)-bd_dom_sf"/>
</dbReference>
<name>A0A5C1Y8V8_9MICO</name>
<dbReference type="SUPFAM" id="SSF51735">
    <property type="entry name" value="NAD(P)-binding Rossmann-fold domains"/>
    <property type="match status" value="1"/>
</dbReference>
<dbReference type="KEGG" id="lyk:FLP23_08770"/>
<evidence type="ECO:0000259" key="2">
    <source>
        <dbReference type="Pfam" id="PF08338"/>
    </source>
</evidence>
<evidence type="ECO:0000313" key="4">
    <source>
        <dbReference type="Proteomes" id="UP000322159"/>
    </source>
</evidence>
<dbReference type="InterPro" id="IPR013549">
    <property type="entry name" value="DUF1731"/>
</dbReference>
<feature type="domain" description="NAD-dependent epimerase/dehydratase" evidence="1">
    <location>
        <begin position="9"/>
        <end position="127"/>
    </location>
</feature>
<proteinExistence type="predicted"/>
<dbReference type="PANTHER" id="PTHR11092">
    <property type="entry name" value="SUGAR NUCLEOTIDE EPIMERASE RELATED"/>
    <property type="match status" value="1"/>
</dbReference>